<accession>A0AAP0M6A5</accession>
<dbReference type="GO" id="GO:0009742">
    <property type="term" value="P:brassinosteroid mediated signaling pathway"/>
    <property type="evidence" value="ECO:0007669"/>
    <property type="project" value="UniProtKB-UniRule"/>
</dbReference>
<keyword evidence="6" id="KW-1133">Transmembrane helix</keyword>
<evidence type="ECO:0000313" key="8">
    <source>
        <dbReference type="EMBL" id="KAK9193599.1"/>
    </source>
</evidence>
<comment type="similarity">
    <text evidence="1 5">Belongs to the BZR/LAT61 family.</text>
</comment>
<keyword evidence="2 5" id="KW-0805">Transcription regulation</keyword>
<dbReference type="PANTHER" id="PTHR31506">
    <property type="entry name" value="BES1/BZR1 HOMOLOG PROTEIN 3-RELATED"/>
    <property type="match status" value="1"/>
</dbReference>
<evidence type="ECO:0000256" key="5">
    <source>
        <dbReference type="RuleBase" id="RU369040"/>
    </source>
</evidence>
<dbReference type="AlphaFoldDB" id="A0AAP0M6A5"/>
<name>A0AAP0M6A5_9ROSI</name>
<reference evidence="8 9" key="1">
    <citation type="submission" date="2024-05" db="EMBL/GenBank/DDBJ databases">
        <title>Haplotype-resolved chromosome-level genome assembly of Huyou (Citrus changshanensis).</title>
        <authorList>
            <person name="Miao C."/>
            <person name="Chen W."/>
            <person name="Wu Y."/>
            <person name="Wang L."/>
            <person name="Zhao S."/>
            <person name="Grierson D."/>
            <person name="Xu C."/>
            <person name="Chen K."/>
        </authorList>
    </citation>
    <scope>NUCLEOTIDE SEQUENCE [LARGE SCALE GENOMIC DNA]</scope>
    <source>
        <strain evidence="8">01-14</strain>
        <tissue evidence="8">Leaf</tissue>
    </source>
</reference>
<dbReference type="GO" id="GO:0003677">
    <property type="term" value="F:DNA binding"/>
    <property type="evidence" value="ECO:0007669"/>
    <property type="project" value="UniProtKB-UniRule"/>
</dbReference>
<comment type="caution">
    <text evidence="8">The sequence shown here is derived from an EMBL/GenBank/DDBJ whole genome shotgun (WGS) entry which is preliminary data.</text>
</comment>
<comment type="function">
    <text evidence="5">Functions in brassinosteroid signaling. May function as transcriptional repressor.</text>
</comment>
<keyword evidence="9" id="KW-1185">Reference proteome</keyword>
<evidence type="ECO:0000313" key="9">
    <source>
        <dbReference type="Proteomes" id="UP001428341"/>
    </source>
</evidence>
<sequence>MVDGKIKNALSGCIKTTKGPWKVHKTTKDGAKVTKYRFPSEKERQRNKEREQRRRAVAKNIFAGLRKYGNYKLPKHADNNDLLKALCVEAGWHVEEDGTTYKKVHIYCYACIIAFIIFIFPETQRVSFFTFLQQEFVSGLPSLISIELPSRTLVTIEDQSGDQDYCTCNNQMVSFEESQEGFGVNLSLSLSLASSSSNLV</sequence>
<evidence type="ECO:0000256" key="1">
    <source>
        <dbReference type="ARBA" id="ARBA00005909"/>
    </source>
</evidence>
<dbReference type="PANTHER" id="PTHR31506:SF21">
    <property type="entry name" value="PROTEIN BZR1 HOMOLOG"/>
    <property type="match status" value="1"/>
</dbReference>
<feature type="domain" description="BES1/BZR1 plant transcription factor N-terminal" evidence="7">
    <location>
        <begin position="36"/>
        <end position="105"/>
    </location>
</feature>
<keyword evidence="4 5" id="KW-0804">Transcription</keyword>
<evidence type="ECO:0000256" key="4">
    <source>
        <dbReference type="ARBA" id="ARBA00023163"/>
    </source>
</evidence>
<dbReference type="Pfam" id="PF05687">
    <property type="entry name" value="BES1_N"/>
    <property type="match status" value="1"/>
</dbReference>
<evidence type="ECO:0000256" key="2">
    <source>
        <dbReference type="ARBA" id="ARBA00023015"/>
    </source>
</evidence>
<evidence type="ECO:0000256" key="6">
    <source>
        <dbReference type="SAM" id="Phobius"/>
    </source>
</evidence>
<keyword evidence="6" id="KW-0472">Membrane</keyword>
<comment type="subcellular location">
    <subcellularLocation>
        <location evidence="5">Nucleus</location>
    </subcellularLocation>
</comment>
<feature type="transmembrane region" description="Helical" evidence="6">
    <location>
        <begin position="104"/>
        <end position="121"/>
    </location>
</feature>
<dbReference type="Proteomes" id="UP001428341">
    <property type="component" value="Unassembled WGS sequence"/>
</dbReference>
<dbReference type="InterPro" id="IPR008540">
    <property type="entry name" value="BES1_N"/>
</dbReference>
<evidence type="ECO:0000259" key="7">
    <source>
        <dbReference type="Pfam" id="PF05687"/>
    </source>
</evidence>
<organism evidence="8 9">
    <name type="scientific">Citrus x changshan-huyou</name>
    <dbReference type="NCBI Taxonomy" id="2935761"/>
    <lineage>
        <taxon>Eukaryota</taxon>
        <taxon>Viridiplantae</taxon>
        <taxon>Streptophyta</taxon>
        <taxon>Embryophyta</taxon>
        <taxon>Tracheophyta</taxon>
        <taxon>Spermatophyta</taxon>
        <taxon>Magnoliopsida</taxon>
        <taxon>eudicotyledons</taxon>
        <taxon>Gunneridae</taxon>
        <taxon>Pentapetalae</taxon>
        <taxon>rosids</taxon>
        <taxon>malvids</taxon>
        <taxon>Sapindales</taxon>
        <taxon>Rutaceae</taxon>
        <taxon>Aurantioideae</taxon>
        <taxon>Citrus</taxon>
    </lineage>
</organism>
<evidence type="ECO:0000256" key="3">
    <source>
        <dbReference type="ARBA" id="ARBA00023125"/>
    </source>
</evidence>
<keyword evidence="3 5" id="KW-0238">DNA-binding</keyword>
<protein>
    <recommendedName>
        <fullName evidence="5">Protein BZR1 homolog</fullName>
    </recommendedName>
    <alternativeName>
        <fullName evidence="5">Protein BRASSINAZOLE-RESISTANT 1 homolog</fullName>
    </alternativeName>
</protein>
<dbReference type="GO" id="GO:0005634">
    <property type="term" value="C:nucleus"/>
    <property type="evidence" value="ECO:0007669"/>
    <property type="project" value="UniProtKB-SubCell"/>
</dbReference>
<keyword evidence="5" id="KW-1070">Brassinosteroid signaling pathway</keyword>
<dbReference type="InterPro" id="IPR033264">
    <property type="entry name" value="BZR"/>
</dbReference>
<proteinExistence type="inferred from homology"/>
<gene>
    <name evidence="8" type="ORF">WN944_004296</name>
</gene>
<dbReference type="GO" id="GO:0006351">
    <property type="term" value="P:DNA-templated transcription"/>
    <property type="evidence" value="ECO:0007669"/>
    <property type="project" value="InterPro"/>
</dbReference>
<keyword evidence="6" id="KW-0812">Transmembrane</keyword>
<dbReference type="EMBL" id="JBCGBO010000006">
    <property type="protein sequence ID" value="KAK9193599.1"/>
    <property type="molecule type" value="Genomic_DNA"/>
</dbReference>
<dbReference type="GO" id="GO:0003700">
    <property type="term" value="F:DNA-binding transcription factor activity"/>
    <property type="evidence" value="ECO:0007669"/>
    <property type="project" value="UniProtKB-UniRule"/>
</dbReference>